<feature type="compositionally biased region" description="Basic residues" evidence="1">
    <location>
        <begin position="53"/>
        <end position="66"/>
    </location>
</feature>
<sequence>MRRRQTVNNENRLLPTEESSNGTVFQRSLASYESAGAGRRGGRETARLGNANKRPRRRRDRRRSPIRRSLDYRALRRRIHKQRVVF</sequence>
<accession>A0A4C1UNP8</accession>
<feature type="region of interest" description="Disordered" evidence="1">
    <location>
        <begin position="1"/>
        <end position="69"/>
    </location>
</feature>
<dbReference type="Proteomes" id="UP000299102">
    <property type="component" value="Unassembled WGS sequence"/>
</dbReference>
<evidence type="ECO:0000313" key="2">
    <source>
        <dbReference type="EMBL" id="GBP28098.1"/>
    </source>
</evidence>
<protein>
    <submittedName>
        <fullName evidence="2">Uncharacterized protein</fullName>
    </submittedName>
</protein>
<organism evidence="2 3">
    <name type="scientific">Eumeta variegata</name>
    <name type="common">Bagworm moth</name>
    <name type="synonym">Eumeta japonica</name>
    <dbReference type="NCBI Taxonomy" id="151549"/>
    <lineage>
        <taxon>Eukaryota</taxon>
        <taxon>Metazoa</taxon>
        <taxon>Ecdysozoa</taxon>
        <taxon>Arthropoda</taxon>
        <taxon>Hexapoda</taxon>
        <taxon>Insecta</taxon>
        <taxon>Pterygota</taxon>
        <taxon>Neoptera</taxon>
        <taxon>Endopterygota</taxon>
        <taxon>Lepidoptera</taxon>
        <taxon>Glossata</taxon>
        <taxon>Ditrysia</taxon>
        <taxon>Tineoidea</taxon>
        <taxon>Psychidae</taxon>
        <taxon>Oiketicinae</taxon>
        <taxon>Eumeta</taxon>
    </lineage>
</organism>
<feature type="compositionally biased region" description="Polar residues" evidence="1">
    <location>
        <begin position="1"/>
        <end position="29"/>
    </location>
</feature>
<evidence type="ECO:0000256" key="1">
    <source>
        <dbReference type="SAM" id="MobiDB-lite"/>
    </source>
</evidence>
<evidence type="ECO:0000313" key="3">
    <source>
        <dbReference type="Proteomes" id="UP000299102"/>
    </source>
</evidence>
<reference evidence="2 3" key="1">
    <citation type="journal article" date="2019" name="Commun. Biol.">
        <title>The bagworm genome reveals a unique fibroin gene that provides high tensile strength.</title>
        <authorList>
            <person name="Kono N."/>
            <person name="Nakamura H."/>
            <person name="Ohtoshi R."/>
            <person name="Tomita M."/>
            <person name="Numata K."/>
            <person name="Arakawa K."/>
        </authorList>
    </citation>
    <scope>NUCLEOTIDE SEQUENCE [LARGE SCALE GENOMIC DNA]</scope>
</reference>
<gene>
    <name evidence="2" type="ORF">EVAR_21219_1</name>
</gene>
<dbReference type="AlphaFoldDB" id="A0A4C1UNP8"/>
<keyword evidence="3" id="KW-1185">Reference proteome</keyword>
<comment type="caution">
    <text evidence="2">The sequence shown here is derived from an EMBL/GenBank/DDBJ whole genome shotgun (WGS) entry which is preliminary data.</text>
</comment>
<name>A0A4C1UNP8_EUMVA</name>
<dbReference type="EMBL" id="BGZK01000202">
    <property type="protein sequence ID" value="GBP28098.1"/>
    <property type="molecule type" value="Genomic_DNA"/>
</dbReference>
<proteinExistence type="predicted"/>